<dbReference type="Gene3D" id="3.30.70.360">
    <property type="match status" value="1"/>
</dbReference>
<dbReference type="PANTHER" id="PTHR32494:SF5">
    <property type="entry name" value="ALLANTOATE AMIDOHYDROLASE"/>
    <property type="match status" value="1"/>
</dbReference>
<dbReference type="Gene3D" id="3.40.630.10">
    <property type="entry name" value="Zn peptidases"/>
    <property type="match status" value="1"/>
</dbReference>
<dbReference type="NCBIfam" id="NF006771">
    <property type="entry name" value="PRK09290.1-5"/>
    <property type="match status" value="1"/>
</dbReference>
<comment type="caution">
    <text evidence="4">The sequence shown here is derived from an EMBL/GenBank/DDBJ whole genome shotgun (WGS) entry which is preliminary data.</text>
</comment>
<dbReference type="Proteomes" id="UP001596422">
    <property type="component" value="Unassembled WGS sequence"/>
</dbReference>
<dbReference type="CDD" id="cd03884">
    <property type="entry name" value="M20_bAS"/>
    <property type="match status" value="1"/>
</dbReference>
<evidence type="ECO:0000256" key="2">
    <source>
        <dbReference type="ARBA" id="ARBA00022801"/>
    </source>
</evidence>
<dbReference type="EMBL" id="JBHSWE010000001">
    <property type="protein sequence ID" value="MFC6672215.1"/>
    <property type="molecule type" value="Genomic_DNA"/>
</dbReference>
<evidence type="ECO:0000259" key="3">
    <source>
        <dbReference type="Pfam" id="PF07687"/>
    </source>
</evidence>
<dbReference type="Pfam" id="PF01546">
    <property type="entry name" value="Peptidase_M20"/>
    <property type="match status" value="1"/>
</dbReference>
<sequence>MKWCRDAGCEIGIDRLGNIYARRPGSDPDALPIATGSHLDTQPTGGKFDGIYGCLAGLEVIRTLNDEGIRTRRPIEVVIWTNEEGSRFAPAMVASGVYSGKFSLDYALDQADADGIRLGDALAAIGYDGDIEVGARRFDKFFELHIEQGPVLERENEEIGVVTGVLGMRWYDVRVKGVSAHAGPTPMNYRKDALGASARMIGELIELASARADQDGRCTIGELKIPKASRNVIPGDLSFTLDLRNATLEGLEEMEQQAQSLIDRIAGECGVEVGVERIWDSPPTAFDGGCIEAVEKVVAKSGYRYRRMTSGAGHDAVNISTVAPTSMIFVPSVGGISHNETEYSTPEQIASGAQILFEVMRNEAGIL</sequence>
<dbReference type="InterPro" id="IPR036264">
    <property type="entry name" value="Bact_exopeptidase_dim_dom"/>
</dbReference>
<dbReference type="RefSeq" id="WP_379910672.1">
    <property type="nucleotide sequence ID" value="NZ_JBHSWE010000001.1"/>
</dbReference>
<proteinExistence type="inferred from homology"/>
<evidence type="ECO:0000313" key="4">
    <source>
        <dbReference type="EMBL" id="MFC6672215.1"/>
    </source>
</evidence>
<feature type="domain" description="Peptidase M20 dimerisation" evidence="3">
    <location>
        <begin position="165"/>
        <end position="266"/>
    </location>
</feature>
<accession>A0ABW2A3X3</accession>
<dbReference type="InterPro" id="IPR002933">
    <property type="entry name" value="Peptidase_M20"/>
</dbReference>
<dbReference type="InterPro" id="IPR010158">
    <property type="entry name" value="Amidase_Cbmase"/>
</dbReference>
<dbReference type="InterPro" id="IPR011650">
    <property type="entry name" value="Peptidase_M20_dimer"/>
</dbReference>
<dbReference type="SUPFAM" id="SSF55031">
    <property type="entry name" value="Bacterial exopeptidase dimerisation domain"/>
    <property type="match status" value="1"/>
</dbReference>
<dbReference type="Pfam" id="PF07687">
    <property type="entry name" value="M20_dimer"/>
    <property type="match status" value="1"/>
</dbReference>
<comment type="similarity">
    <text evidence="1">Belongs to the peptidase M20 family.</text>
</comment>
<protein>
    <submittedName>
        <fullName evidence="4">M20 family metallo-hydrolase</fullName>
    </submittedName>
</protein>
<dbReference type="NCBIfam" id="NF006769">
    <property type="entry name" value="PRK09290.1-3"/>
    <property type="match status" value="1"/>
</dbReference>
<dbReference type="PANTHER" id="PTHR32494">
    <property type="entry name" value="ALLANTOATE DEIMINASE-RELATED"/>
    <property type="match status" value="1"/>
</dbReference>
<evidence type="ECO:0000256" key="1">
    <source>
        <dbReference type="ARBA" id="ARBA00006153"/>
    </source>
</evidence>
<name>A0ABW2A3X3_9GAMM</name>
<dbReference type="NCBIfam" id="TIGR01879">
    <property type="entry name" value="hydantase"/>
    <property type="match status" value="1"/>
</dbReference>
<evidence type="ECO:0000313" key="5">
    <source>
        <dbReference type="Proteomes" id="UP001596422"/>
    </source>
</evidence>
<gene>
    <name evidence="4" type="ORF">ACFQDL_20685</name>
</gene>
<reference evidence="5" key="1">
    <citation type="journal article" date="2019" name="Int. J. Syst. Evol. Microbiol.">
        <title>The Global Catalogue of Microorganisms (GCM) 10K type strain sequencing project: providing services to taxonomists for standard genome sequencing and annotation.</title>
        <authorList>
            <consortium name="The Broad Institute Genomics Platform"/>
            <consortium name="The Broad Institute Genome Sequencing Center for Infectious Disease"/>
            <person name="Wu L."/>
            <person name="Ma J."/>
        </authorList>
    </citation>
    <scope>NUCLEOTIDE SEQUENCE [LARGE SCALE GENOMIC DNA]</scope>
    <source>
        <strain evidence="5">NBRC 111756</strain>
    </source>
</reference>
<dbReference type="SUPFAM" id="SSF53187">
    <property type="entry name" value="Zn-dependent exopeptidases"/>
    <property type="match status" value="1"/>
</dbReference>
<keyword evidence="2" id="KW-0378">Hydrolase</keyword>
<keyword evidence="5" id="KW-1185">Reference proteome</keyword>
<organism evidence="4 5">
    <name type="scientific">Marinobacterium aestuariivivens</name>
    <dbReference type="NCBI Taxonomy" id="1698799"/>
    <lineage>
        <taxon>Bacteria</taxon>
        <taxon>Pseudomonadati</taxon>
        <taxon>Pseudomonadota</taxon>
        <taxon>Gammaproteobacteria</taxon>
        <taxon>Oceanospirillales</taxon>
        <taxon>Oceanospirillaceae</taxon>
        <taxon>Marinobacterium</taxon>
    </lineage>
</organism>